<dbReference type="OrthoDB" id="9797997at2"/>
<name>A0A316TU33_9BACT</name>
<evidence type="ECO:0000259" key="1">
    <source>
        <dbReference type="SMART" id="SM01321"/>
    </source>
</evidence>
<evidence type="ECO:0000313" key="3">
    <source>
        <dbReference type="Proteomes" id="UP000245533"/>
    </source>
</evidence>
<evidence type="ECO:0000313" key="2">
    <source>
        <dbReference type="EMBL" id="PWN05812.1"/>
    </source>
</evidence>
<dbReference type="GO" id="GO:0006313">
    <property type="term" value="P:DNA transposition"/>
    <property type="evidence" value="ECO:0007669"/>
    <property type="project" value="InterPro"/>
</dbReference>
<dbReference type="PANTHER" id="PTHR33360:SF2">
    <property type="entry name" value="TRANSPOSASE FOR INSERTION SEQUENCE ELEMENT IS200"/>
    <property type="match status" value="1"/>
</dbReference>
<dbReference type="PANTHER" id="PTHR33360">
    <property type="entry name" value="TRANSPOSASE FOR INSERTION SEQUENCE ELEMENT IS200"/>
    <property type="match status" value="1"/>
</dbReference>
<reference evidence="2 3" key="1">
    <citation type="submission" date="2018-05" db="EMBL/GenBank/DDBJ databases">
        <title>Rhodohalobacter halophilus gen. nov., sp. nov., a moderately halophilic member of the family Balneolaceae.</title>
        <authorList>
            <person name="Liu Z.-W."/>
        </authorList>
    </citation>
    <scope>NUCLEOTIDE SEQUENCE [LARGE SCALE GENOMIC DNA]</scope>
    <source>
        <strain evidence="2 3">8A47</strain>
    </source>
</reference>
<dbReference type="SUPFAM" id="SSF143422">
    <property type="entry name" value="Transposase IS200-like"/>
    <property type="match status" value="1"/>
</dbReference>
<dbReference type="GO" id="GO:0003677">
    <property type="term" value="F:DNA binding"/>
    <property type="evidence" value="ECO:0007669"/>
    <property type="project" value="InterPro"/>
</dbReference>
<dbReference type="InterPro" id="IPR036515">
    <property type="entry name" value="Transposase_17_sf"/>
</dbReference>
<dbReference type="AlphaFoldDB" id="A0A316TU33"/>
<dbReference type="EMBL" id="QGGB01000008">
    <property type="protein sequence ID" value="PWN05812.1"/>
    <property type="molecule type" value="Genomic_DNA"/>
</dbReference>
<dbReference type="NCBIfam" id="NF033573">
    <property type="entry name" value="transpos_IS200"/>
    <property type="match status" value="1"/>
</dbReference>
<dbReference type="InterPro" id="IPR002686">
    <property type="entry name" value="Transposase_17"/>
</dbReference>
<sequence length="156" mass="18235">MNKFLEFKAMGSFVITHVHTVFGTKSREALIQPRFENHLYKYISGIGKRKGIPIIKTGGMSDHIHILLLQPGKMPLCDIMQVIKGNTSKWINDNYYPDRRFRWQGGYGAFAVSMSQIEVVKRYIHNQKEHHKHYDFDSEYHNLLVKHKANIAVKHK</sequence>
<dbReference type="GO" id="GO:0004803">
    <property type="term" value="F:transposase activity"/>
    <property type="evidence" value="ECO:0007669"/>
    <property type="project" value="InterPro"/>
</dbReference>
<dbReference type="SMART" id="SM01321">
    <property type="entry name" value="Y1_Tnp"/>
    <property type="match status" value="1"/>
</dbReference>
<keyword evidence="3" id="KW-1185">Reference proteome</keyword>
<accession>A0A316TU33</accession>
<dbReference type="Proteomes" id="UP000245533">
    <property type="component" value="Unassembled WGS sequence"/>
</dbReference>
<comment type="caution">
    <text evidence="2">The sequence shown here is derived from an EMBL/GenBank/DDBJ whole genome shotgun (WGS) entry which is preliminary data.</text>
</comment>
<dbReference type="Gene3D" id="3.30.70.1290">
    <property type="entry name" value="Transposase IS200-like"/>
    <property type="match status" value="1"/>
</dbReference>
<protein>
    <submittedName>
        <fullName evidence="2">IS200/IS605 family transposase</fullName>
    </submittedName>
</protein>
<gene>
    <name evidence="2" type="primary">tnpA</name>
    <name evidence="2" type="ORF">DDZ15_11510</name>
</gene>
<dbReference type="RefSeq" id="WP_109647255.1">
    <property type="nucleotide sequence ID" value="NZ_QGGB01000008.1"/>
</dbReference>
<dbReference type="Pfam" id="PF01797">
    <property type="entry name" value="Y1_Tnp"/>
    <property type="match status" value="1"/>
</dbReference>
<organism evidence="2 3">
    <name type="scientific">Rhodohalobacter mucosus</name>
    <dbReference type="NCBI Taxonomy" id="2079485"/>
    <lineage>
        <taxon>Bacteria</taxon>
        <taxon>Pseudomonadati</taxon>
        <taxon>Balneolota</taxon>
        <taxon>Balneolia</taxon>
        <taxon>Balneolales</taxon>
        <taxon>Balneolaceae</taxon>
        <taxon>Rhodohalobacter</taxon>
    </lineage>
</organism>
<proteinExistence type="predicted"/>
<feature type="domain" description="Transposase IS200-like" evidence="1">
    <location>
        <begin position="14"/>
        <end position="127"/>
    </location>
</feature>